<dbReference type="AlphaFoldDB" id="A0A7D9DYG0"/>
<reference evidence="1" key="1">
    <citation type="submission" date="2020-04" db="EMBL/GenBank/DDBJ databases">
        <authorList>
            <person name="Alioto T."/>
            <person name="Alioto T."/>
            <person name="Gomez Garrido J."/>
        </authorList>
    </citation>
    <scope>NUCLEOTIDE SEQUENCE</scope>
    <source>
        <strain evidence="1">A484AB</strain>
    </source>
</reference>
<organism evidence="1 2">
    <name type="scientific">Paramuricea clavata</name>
    <name type="common">Red gorgonian</name>
    <name type="synonym">Violescent sea-whip</name>
    <dbReference type="NCBI Taxonomy" id="317549"/>
    <lineage>
        <taxon>Eukaryota</taxon>
        <taxon>Metazoa</taxon>
        <taxon>Cnidaria</taxon>
        <taxon>Anthozoa</taxon>
        <taxon>Octocorallia</taxon>
        <taxon>Malacalcyonacea</taxon>
        <taxon>Plexauridae</taxon>
        <taxon>Paramuricea</taxon>
    </lineage>
</organism>
<accession>A0A7D9DYG0</accession>
<evidence type="ECO:0000313" key="2">
    <source>
        <dbReference type="Proteomes" id="UP001152795"/>
    </source>
</evidence>
<dbReference type="Proteomes" id="UP001152795">
    <property type="component" value="Unassembled WGS sequence"/>
</dbReference>
<proteinExistence type="predicted"/>
<dbReference type="EMBL" id="CACRXK020002729">
    <property type="protein sequence ID" value="CAB3995785.1"/>
    <property type="molecule type" value="Genomic_DNA"/>
</dbReference>
<comment type="caution">
    <text evidence="1">The sequence shown here is derived from an EMBL/GenBank/DDBJ whole genome shotgun (WGS) entry which is preliminary data.</text>
</comment>
<gene>
    <name evidence="1" type="ORF">PACLA_8A050358</name>
</gene>
<name>A0A7D9DYG0_PARCT</name>
<keyword evidence="2" id="KW-1185">Reference proteome</keyword>
<protein>
    <submittedName>
        <fullName evidence="1">Uncharacterized protein</fullName>
    </submittedName>
</protein>
<dbReference type="OrthoDB" id="5987233at2759"/>
<sequence length="181" mass="21299">MVGNEKKKVLAKLPAQFPNILEPNHCDTITEIWKEFHELYGILSSWKPSQTDIDGFFEKANSSKMKSLSLKSFTGQGIEKINDVVRAIYHNKSNRHDACKEAMQALQQIDNLQDFERMPHQYQKQDNTYWSNEIFELRRKRPRLCVDPREDENHHDQLNPEDIDSMSLCEVKEKLEELHKA</sequence>
<evidence type="ECO:0000313" key="1">
    <source>
        <dbReference type="EMBL" id="CAB3995785.1"/>
    </source>
</evidence>